<sequence>MKTNTVRVISGKFKGRKLKFPDTQGLRPTSDQMKETIFNWLQPYIYDSICIDAFAGSGSLGIEAISRGAKKAIFHEINLKALNQIKENLQTLNILNADTYKIDFLKAISELDTNNDNFIIFLDPPFNKGLSEKALNAITINEQISNNTLIYLEIEKGAHLNLENSFNIIKFKKSGNVTSYLLTKK</sequence>
<dbReference type="EMBL" id="JBHSJH010000002">
    <property type="protein sequence ID" value="MFC4892572.1"/>
    <property type="molecule type" value="Genomic_DNA"/>
</dbReference>
<comment type="function">
    <text evidence="3">Specifically methylates the guanine in position 966 of 16S rRNA in the assembled 30S particle.</text>
</comment>
<keyword evidence="3" id="KW-0949">S-adenosyl-L-methionine</keyword>
<dbReference type="InterPro" id="IPR004398">
    <property type="entry name" value="RNA_MeTrfase_RsmD"/>
</dbReference>
<keyword evidence="5" id="KW-1185">Reference proteome</keyword>
<dbReference type="Pfam" id="PF03602">
    <property type="entry name" value="Cons_hypoth95"/>
    <property type="match status" value="1"/>
</dbReference>
<keyword evidence="1 3" id="KW-0489">Methyltransferase</keyword>
<dbReference type="SUPFAM" id="SSF53335">
    <property type="entry name" value="S-adenosyl-L-methionine-dependent methyltransferases"/>
    <property type="match status" value="1"/>
</dbReference>
<dbReference type="PANTHER" id="PTHR43542">
    <property type="entry name" value="METHYLTRANSFERASE"/>
    <property type="match status" value="1"/>
</dbReference>
<comment type="caution">
    <text evidence="4">The sequence shown here is derived from an EMBL/GenBank/DDBJ whole genome shotgun (WGS) entry which is preliminary data.</text>
</comment>
<keyword evidence="3" id="KW-0698">rRNA processing</keyword>
<accession>A0ABV9TBX8</accession>
<dbReference type="PANTHER" id="PTHR43542:SF1">
    <property type="entry name" value="METHYLTRANSFERASE"/>
    <property type="match status" value="1"/>
</dbReference>
<evidence type="ECO:0000256" key="2">
    <source>
        <dbReference type="ARBA" id="ARBA00022679"/>
    </source>
</evidence>
<proteinExistence type="inferred from homology"/>
<evidence type="ECO:0000313" key="4">
    <source>
        <dbReference type="EMBL" id="MFC4892572.1"/>
    </source>
</evidence>
<dbReference type="EC" id="2.1.1.171" evidence="3"/>
<dbReference type="InterPro" id="IPR029063">
    <property type="entry name" value="SAM-dependent_MTases_sf"/>
</dbReference>
<keyword evidence="2 3" id="KW-0808">Transferase</keyword>
<name>A0ABV9TBX8_9GAMM</name>
<comment type="similarity">
    <text evidence="3">Belongs to the methyltransferase superfamily. RsmD family.</text>
</comment>
<evidence type="ECO:0000313" key="5">
    <source>
        <dbReference type="Proteomes" id="UP001595926"/>
    </source>
</evidence>
<dbReference type="Gene3D" id="3.40.50.150">
    <property type="entry name" value="Vaccinia Virus protein VP39"/>
    <property type="match status" value="1"/>
</dbReference>
<evidence type="ECO:0000256" key="3">
    <source>
        <dbReference type="PIRNR" id="PIRNR004553"/>
    </source>
</evidence>
<dbReference type="RefSeq" id="WP_119329944.1">
    <property type="nucleotide sequence ID" value="NZ_JBHSJH010000002.1"/>
</dbReference>
<dbReference type="NCBIfam" id="TIGR00095">
    <property type="entry name" value="16S rRNA (guanine(966)-N(2))-methyltransferase RsmD"/>
    <property type="match status" value="1"/>
</dbReference>
<evidence type="ECO:0000256" key="1">
    <source>
        <dbReference type="ARBA" id="ARBA00022603"/>
    </source>
</evidence>
<organism evidence="4 5">
    <name type="scientific">Pseudofrancisella aestuarii</name>
    <dbReference type="NCBI Taxonomy" id="2670347"/>
    <lineage>
        <taxon>Bacteria</taxon>
        <taxon>Pseudomonadati</taxon>
        <taxon>Pseudomonadota</taxon>
        <taxon>Gammaproteobacteria</taxon>
        <taxon>Thiotrichales</taxon>
        <taxon>Francisellaceae</taxon>
        <taxon>Pseudofrancisella</taxon>
    </lineage>
</organism>
<protein>
    <recommendedName>
        <fullName evidence="3">Ribosomal RNA small subunit methyltransferase D</fullName>
        <ecNumber evidence="3">2.1.1.171</ecNumber>
    </recommendedName>
</protein>
<comment type="catalytic activity">
    <reaction evidence="3">
        <text>guanosine(966) in 16S rRNA + S-adenosyl-L-methionine = N(2)-methylguanosine(966) in 16S rRNA + S-adenosyl-L-homocysteine + H(+)</text>
        <dbReference type="Rhea" id="RHEA:23548"/>
        <dbReference type="Rhea" id="RHEA-COMP:10211"/>
        <dbReference type="Rhea" id="RHEA-COMP:10212"/>
        <dbReference type="ChEBI" id="CHEBI:15378"/>
        <dbReference type="ChEBI" id="CHEBI:57856"/>
        <dbReference type="ChEBI" id="CHEBI:59789"/>
        <dbReference type="ChEBI" id="CHEBI:74269"/>
        <dbReference type="ChEBI" id="CHEBI:74481"/>
        <dbReference type="EC" id="2.1.1.171"/>
    </reaction>
</comment>
<dbReference type="PIRSF" id="PIRSF004553">
    <property type="entry name" value="CHP00095"/>
    <property type="match status" value="1"/>
</dbReference>
<reference evidence="5" key="1">
    <citation type="journal article" date="2019" name="Int. J. Syst. Evol. Microbiol.">
        <title>The Global Catalogue of Microorganisms (GCM) 10K type strain sequencing project: providing services to taxonomists for standard genome sequencing and annotation.</title>
        <authorList>
            <consortium name="The Broad Institute Genomics Platform"/>
            <consortium name="The Broad Institute Genome Sequencing Center for Infectious Disease"/>
            <person name="Wu L."/>
            <person name="Ma J."/>
        </authorList>
    </citation>
    <scope>NUCLEOTIDE SEQUENCE [LARGE SCALE GENOMIC DNA]</scope>
    <source>
        <strain evidence="5">CGMCC 1.13718</strain>
    </source>
</reference>
<gene>
    <name evidence="4" type="primary">rsmD</name>
    <name evidence="4" type="ORF">ACFPDQ_05875</name>
</gene>
<dbReference type="GO" id="GO:0052913">
    <property type="term" value="F:16S rRNA (guanine(966)-N(2))-methyltransferase activity"/>
    <property type="evidence" value="ECO:0007669"/>
    <property type="project" value="UniProtKB-EC"/>
</dbReference>
<dbReference type="Proteomes" id="UP001595926">
    <property type="component" value="Unassembled WGS sequence"/>
</dbReference>